<reference evidence="2 3" key="1">
    <citation type="submission" date="2019-06" db="EMBL/GenBank/DDBJ databases">
        <title>Genome Sequence of the Brown Rot Fungal Pathogen Monilinia laxa.</title>
        <authorList>
            <person name="De Miccolis Angelini R.M."/>
            <person name="Landi L."/>
            <person name="Abate D."/>
            <person name="Pollastro S."/>
            <person name="Romanazzi G."/>
            <person name="Faretra F."/>
        </authorList>
    </citation>
    <scope>NUCLEOTIDE SEQUENCE [LARGE SCALE GENOMIC DNA]</scope>
    <source>
        <strain evidence="2 3">Mlax316</strain>
    </source>
</reference>
<keyword evidence="1" id="KW-0812">Transmembrane</keyword>
<gene>
    <name evidence="2" type="ORF">EYC80_005019</name>
</gene>
<keyword evidence="1" id="KW-0472">Membrane</keyword>
<evidence type="ECO:0000313" key="2">
    <source>
        <dbReference type="EMBL" id="KAB8303623.1"/>
    </source>
</evidence>
<feature type="transmembrane region" description="Helical" evidence="1">
    <location>
        <begin position="134"/>
        <end position="158"/>
    </location>
</feature>
<comment type="caution">
    <text evidence="2">The sequence shown here is derived from an EMBL/GenBank/DDBJ whole genome shotgun (WGS) entry which is preliminary data.</text>
</comment>
<sequence length="408" mass="46689">MACCTVLGREDILLVYFLFAWFLYRPDSRSIYPSIQPSNRPYRSKPERKADYTTHEKIHSSTQYWKPTTSKIGTQGHSLLKLKLLQIQFEFTIILFHTIPSIAFSSEATILYQFDSTLYLLPSTINPRPASSRQLLIFSDILNTILLTLLTLLALLALPKYFTLPTPQTNKATLLHVSVKAPCIPRTFSSVLHWVYLFIHTYIHFAYTHTYLHLRATQTTSLYFIYFGIRFSIEIRHGTFNSNQLNSFHLFTGKSEKLDKPKVKVLEECQYLLEKAFRCSKSGSREIARYHPKKKPNTPQASLERLSFTSVSISLHMLCCGQLRCTSTILPACQHIHAYQPLGTFATALPTRLFRVIESSGFHHNIHLQFITYSVNSIAPFSSLSTPIKTVPSCLNASQALRNRDPND</sequence>
<proteinExistence type="predicted"/>
<evidence type="ECO:0000256" key="1">
    <source>
        <dbReference type="SAM" id="Phobius"/>
    </source>
</evidence>
<keyword evidence="3" id="KW-1185">Reference proteome</keyword>
<accession>A0A5N6KIM0</accession>
<keyword evidence="1" id="KW-1133">Transmembrane helix</keyword>
<dbReference type="EMBL" id="VIGI01000002">
    <property type="protein sequence ID" value="KAB8303623.1"/>
    <property type="molecule type" value="Genomic_DNA"/>
</dbReference>
<organism evidence="2 3">
    <name type="scientific">Monilinia laxa</name>
    <name type="common">Brown rot fungus</name>
    <name type="synonym">Sclerotinia laxa</name>
    <dbReference type="NCBI Taxonomy" id="61186"/>
    <lineage>
        <taxon>Eukaryota</taxon>
        <taxon>Fungi</taxon>
        <taxon>Dikarya</taxon>
        <taxon>Ascomycota</taxon>
        <taxon>Pezizomycotina</taxon>
        <taxon>Leotiomycetes</taxon>
        <taxon>Helotiales</taxon>
        <taxon>Sclerotiniaceae</taxon>
        <taxon>Monilinia</taxon>
    </lineage>
</organism>
<dbReference type="AlphaFoldDB" id="A0A5N6KIM0"/>
<dbReference type="Proteomes" id="UP000326757">
    <property type="component" value="Unassembled WGS sequence"/>
</dbReference>
<name>A0A5N6KIM0_MONLA</name>
<evidence type="ECO:0000313" key="3">
    <source>
        <dbReference type="Proteomes" id="UP000326757"/>
    </source>
</evidence>
<protein>
    <submittedName>
        <fullName evidence="2">Uncharacterized protein</fullName>
    </submittedName>
</protein>